<evidence type="ECO:0000313" key="2">
    <source>
        <dbReference type="Proteomes" id="UP001271640"/>
    </source>
</evidence>
<dbReference type="EMBL" id="VCDP01000049">
    <property type="protein sequence ID" value="MDX8000048.1"/>
    <property type="molecule type" value="Genomic_DNA"/>
</dbReference>
<comment type="caution">
    <text evidence="1">The sequence shown here is derived from an EMBL/GenBank/DDBJ whole genome shotgun (WGS) entry which is preliminary data.</text>
</comment>
<name>A0ABU4SN16_9GAMM</name>
<organism evidence="1 2">
    <name type="scientific">Xenorhabdus littoralis</name>
    <dbReference type="NCBI Taxonomy" id="2582835"/>
    <lineage>
        <taxon>Bacteria</taxon>
        <taxon>Pseudomonadati</taxon>
        <taxon>Pseudomonadota</taxon>
        <taxon>Gammaproteobacteria</taxon>
        <taxon>Enterobacterales</taxon>
        <taxon>Morganellaceae</taxon>
        <taxon>Xenorhabdus</taxon>
    </lineage>
</organism>
<dbReference type="Proteomes" id="UP001271640">
    <property type="component" value="Unassembled WGS sequence"/>
</dbReference>
<keyword evidence="2" id="KW-1185">Reference proteome</keyword>
<proteinExistence type="predicted"/>
<protein>
    <submittedName>
        <fullName evidence="1">Uncharacterized protein</fullName>
    </submittedName>
</protein>
<gene>
    <name evidence="1" type="ORF">FE394_12745</name>
</gene>
<accession>A0ABU4SN16</accession>
<evidence type="ECO:0000313" key="1">
    <source>
        <dbReference type="EMBL" id="MDX8000048.1"/>
    </source>
</evidence>
<sequence length="76" mass="8555">MKKAINTEKKPFITNDFWKSMEAVVSGLSITVKNIISTLSELGVISHGLEITIRMIISSIATAINFYFESKINQEY</sequence>
<dbReference type="RefSeq" id="WP_319926757.1">
    <property type="nucleotide sequence ID" value="NZ_VCDP01000049.1"/>
</dbReference>
<reference evidence="2" key="1">
    <citation type="journal article" date="2024" name="Toxins">
        <title>Genome Sequence Analysis of Native Xenorhabdus Strains Isolated from Entomopathogenic Nematodes in Argentina.</title>
        <authorList>
            <person name="Palma L."/>
            <person name="Frizzo L."/>
            <person name="Kaiser S."/>
            <person name="Berry C."/>
            <person name="Caballero P."/>
            <person name="Bode H.B."/>
            <person name="Del Valle E.E."/>
        </authorList>
    </citation>
    <scope>NUCLEOTIDE SEQUENCE [LARGE SCALE GENOMIC DNA]</scope>
    <source>
        <strain evidence="2">Reich</strain>
    </source>
</reference>